<reference evidence="3" key="1">
    <citation type="submission" date="2024-07" db="EMBL/GenBank/DDBJ databases">
        <authorList>
            <person name="fu j."/>
        </authorList>
    </citation>
    <scope>NUCLEOTIDE SEQUENCE</scope>
    <source>
        <strain evidence="3">P10A9</strain>
    </source>
</reference>
<name>A0AB39L0T2_9MICC</name>
<feature type="region of interest" description="Disordered" evidence="1">
    <location>
        <begin position="124"/>
        <end position="149"/>
    </location>
</feature>
<feature type="compositionally biased region" description="Low complexity" evidence="1">
    <location>
        <begin position="130"/>
        <end position="144"/>
    </location>
</feature>
<accession>A0AB39L0T2</accession>
<evidence type="ECO:0000313" key="3">
    <source>
        <dbReference type="EMBL" id="XDP44524.1"/>
    </source>
</evidence>
<organism evidence="3">
    <name type="scientific">Sinomonas puerhi</name>
    <dbReference type="NCBI Taxonomy" id="3238584"/>
    <lineage>
        <taxon>Bacteria</taxon>
        <taxon>Bacillati</taxon>
        <taxon>Actinomycetota</taxon>
        <taxon>Actinomycetes</taxon>
        <taxon>Micrococcales</taxon>
        <taxon>Micrococcaceae</taxon>
        <taxon>Sinomonas</taxon>
    </lineage>
</organism>
<protein>
    <recommendedName>
        <fullName evidence="4">PknH-like protein</fullName>
    </recommendedName>
</protein>
<gene>
    <name evidence="3" type="ORF">AB5L97_14775</name>
</gene>
<evidence type="ECO:0000256" key="2">
    <source>
        <dbReference type="SAM" id="Phobius"/>
    </source>
</evidence>
<sequence>MTTDSGAATRRPPWVWLLMAACVLVGVGVIVAVAGLFMAPSSRPPATQPTPSAGASPAASSAPAVPVTAYGLSDALPLMVPPVWHAEPGADYMLTAAADSLTYASASDSCLLTFGVGPLRPVPSASAGRTTPAPSSVPTAPALSGPDSETAATRAALAGAVESRRSSAARVSVTAQDLTVVTTLDSLSGPLVDMAGADLRVAHADGTVTYVRLAVRAVPSATSAVSISAECPSAEAAATAMNHASVRAYLTGN</sequence>
<keyword evidence="2" id="KW-0472">Membrane</keyword>
<feature type="compositionally biased region" description="Low complexity" evidence="1">
    <location>
        <begin position="49"/>
        <end position="61"/>
    </location>
</feature>
<keyword evidence="2" id="KW-1133">Transmembrane helix</keyword>
<proteinExistence type="predicted"/>
<evidence type="ECO:0000256" key="1">
    <source>
        <dbReference type="SAM" id="MobiDB-lite"/>
    </source>
</evidence>
<keyword evidence="2" id="KW-0812">Transmembrane</keyword>
<dbReference type="AlphaFoldDB" id="A0AB39L0T2"/>
<feature type="region of interest" description="Disordered" evidence="1">
    <location>
        <begin position="42"/>
        <end position="61"/>
    </location>
</feature>
<dbReference type="RefSeq" id="WP_369045214.1">
    <property type="nucleotide sequence ID" value="NZ_CP163302.1"/>
</dbReference>
<feature type="transmembrane region" description="Helical" evidence="2">
    <location>
        <begin position="14"/>
        <end position="39"/>
    </location>
</feature>
<evidence type="ECO:0008006" key="4">
    <source>
        <dbReference type="Google" id="ProtNLM"/>
    </source>
</evidence>
<dbReference type="KEGG" id="spue:AB5L97_14775"/>
<dbReference type="EMBL" id="CP163302">
    <property type="protein sequence ID" value="XDP44524.1"/>
    <property type="molecule type" value="Genomic_DNA"/>
</dbReference>